<organism evidence="2 3">
    <name type="scientific">Aduncisulcus paluster</name>
    <dbReference type="NCBI Taxonomy" id="2918883"/>
    <lineage>
        <taxon>Eukaryota</taxon>
        <taxon>Metamonada</taxon>
        <taxon>Carpediemonas-like organisms</taxon>
        <taxon>Aduncisulcus</taxon>
    </lineage>
</organism>
<reference evidence="2" key="1">
    <citation type="submission" date="2022-03" db="EMBL/GenBank/DDBJ databases">
        <title>Draft genome sequence of Aduncisulcus paluster, a free-living microaerophilic Fornicata.</title>
        <authorList>
            <person name="Yuyama I."/>
            <person name="Kume K."/>
            <person name="Tamura T."/>
            <person name="Inagaki Y."/>
            <person name="Hashimoto T."/>
        </authorList>
    </citation>
    <scope>NUCLEOTIDE SEQUENCE</scope>
    <source>
        <strain evidence="2">NY0171</strain>
    </source>
</reference>
<dbReference type="EMBL" id="BQXS01011340">
    <property type="protein sequence ID" value="GKT36947.1"/>
    <property type="molecule type" value="Genomic_DNA"/>
</dbReference>
<feature type="compositionally biased region" description="Basic residues" evidence="1">
    <location>
        <begin position="280"/>
        <end position="291"/>
    </location>
</feature>
<feature type="region of interest" description="Disordered" evidence="1">
    <location>
        <begin position="215"/>
        <end position="242"/>
    </location>
</feature>
<feature type="region of interest" description="Disordered" evidence="1">
    <location>
        <begin position="276"/>
        <end position="311"/>
    </location>
</feature>
<evidence type="ECO:0000256" key="1">
    <source>
        <dbReference type="SAM" id="MobiDB-lite"/>
    </source>
</evidence>
<sequence>MSTNTLIPGVFFHNVLASPKIPRLPSKDHSSYWDGIYPVFSVVTTNCIAILGSPPTPIKSQHTFCERMEKNKFCLVHEMFFPAHDPPIHCSWCQNGSYFLVCCKKSVTLMDVSNMFRPIAGCRLHFTPLSSRVITIGPIIFISICAPDGIYIFTHFVDSPRPKTRTRPTIDHSHHDSLGFNSSSSFPSNPRSKSSFPIHPLSPVNSSFSPMISPSFSPGSPSFSPGSPSMAPPSPGSSLSPTDLLVEHAHDLRSIRVCACDCIRLPRAIGEEIYEQKDEKKKRKKKKQHKKFKEEEDIRDHSKDRRQFNRHSKVTSATSFRSIGAFDDEPELDFKSMFAEEKFHYVLLVCCSDTGMSFIYCVKVSSIAGKDV</sequence>
<accession>A0ABQ5KWY2</accession>
<feature type="non-terminal residue" evidence="2">
    <location>
        <position position="372"/>
    </location>
</feature>
<feature type="compositionally biased region" description="Low complexity" evidence="1">
    <location>
        <begin position="180"/>
        <end position="194"/>
    </location>
</feature>
<feature type="compositionally biased region" description="Basic and acidic residues" evidence="1">
    <location>
        <begin position="168"/>
        <end position="177"/>
    </location>
</feature>
<keyword evidence="3" id="KW-1185">Reference proteome</keyword>
<gene>
    <name evidence="2" type="ORF">ADUPG1_009823</name>
</gene>
<protein>
    <submittedName>
        <fullName evidence="2">Uncharacterized protein</fullName>
    </submittedName>
</protein>
<proteinExistence type="predicted"/>
<comment type="caution">
    <text evidence="2">The sequence shown here is derived from an EMBL/GenBank/DDBJ whole genome shotgun (WGS) entry which is preliminary data.</text>
</comment>
<feature type="compositionally biased region" description="Basic and acidic residues" evidence="1">
    <location>
        <begin position="292"/>
        <end position="307"/>
    </location>
</feature>
<dbReference type="Proteomes" id="UP001057375">
    <property type="component" value="Unassembled WGS sequence"/>
</dbReference>
<evidence type="ECO:0000313" key="2">
    <source>
        <dbReference type="EMBL" id="GKT36947.1"/>
    </source>
</evidence>
<feature type="compositionally biased region" description="Low complexity" evidence="1">
    <location>
        <begin position="215"/>
        <end position="229"/>
    </location>
</feature>
<name>A0ABQ5KWY2_9EUKA</name>
<evidence type="ECO:0000313" key="3">
    <source>
        <dbReference type="Proteomes" id="UP001057375"/>
    </source>
</evidence>
<feature type="region of interest" description="Disordered" evidence="1">
    <location>
        <begin position="162"/>
        <end position="194"/>
    </location>
</feature>